<evidence type="ECO:0000313" key="2">
    <source>
        <dbReference type="EMBL" id="KAH0534040.1"/>
    </source>
</evidence>
<dbReference type="AlphaFoldDB" id="A0A9P8HZG8"/>
<protein>
    <submittedName>
        <fullName evidence="2">Uncharacterized protein</fullName>
    </submittedName>
</protein>
<name>A0A9P8HZG8_9PEZI</name>
<comment type="caution">
    <text evidence="2">The sequence shown here is derived from an EMBL/GenBank/DDBJ whole genome shotgun (WGS) entry which is preliminary data.</text>
</comment>
<dbReference type="OrthoDB" id="5413531at2759"/>
<evidence type="ECO:0000313" key="3">
    <source>
        <dbReference type="Proteomes" id="UP000698800"/>
    </source>
</evidence>
<reference evidence="2" key="1">
    <citation type="submission" date="2021-03" db="EMBL/GenBank/DDBJ databases">
        <title>Comparative genomics and phylogenomic investigation of the class Geoglossomycetes provide insights into ecological specialization and systematics.</title>
        <authorList>
            <person name="Melie T."/>
            <person name="Pirro S."/>
            <person name="Miller A.N."/>
            <person name="Quandt A."/>
        </authorList>
    </citation>
    <scope>NUCLEOTIDE SEQUENCE</scope>
    <source>
        <strain evidence="2">GBOQ0MN5Z8</strain>
    </source>
</reference>
<organism evidence="2 3">
    <name type="scientific">Glutinoglossum americanum</name>
    <dbReference type="NCBI Taxonomy" id="1670608"/>
    <lineage>
        <taxon>Eukaryota</taxon>
        <taxon>Fungi</taxon>
        <taxon>Dikarya</taxon>
        <taxon>Ascomycota</taxon>
        <taxon>Pezizomycotina</taxon>
        <taxon>Geoglossomycetes</taxon>
        <taxon>Geoglossales</taxon>
        <taxon>Geoglossaceae</taxon>
        <taxon>Glutinoglossum</taxon>
    </lineage>
</organism>
<sequence length="574" mass="64012">MPHLLPCPSGSRIDYADGEMPEDRQRQRRRRRRAGSRGYEDSEDCPVADGELVDSASRVTAGKRRRRECPIPKPGGLVGEILGFTRRDSKSSFQSEEPPTTSEASSEEDGDVANAPLFVCYLQWTKGVLEIKSPRSCPSGNLDFWTSTIQSSGSYFLQQSFAMAGSKRGVVDELLEGTTKRPKQTPLAGPSRSPFPATIQAPRGGVFTSLQPLYATDFAGPYLPHFPEAYRLKEEQFSRFSGLNCSYFSHSSGRAPTLADIKNHARALVKLIKILDLYDVCSRADPFDWLDNLDEPYENKDPSHNRPLKALVNTVAVNEDALGGRKMTTGCVLNERDPHPWRLAAHADSILQKLDTENEDNGGLLGILPPEDGHGREAFKRSILGQWVEYTGQLTNRIATLEQEVEHHRIVLSGEALVPSQLNNLNRCGKDGRPLVFPQDRYVLGGLSGGLWQVLDQTLSAKQAELQTQENIKSSEVHKPVDPSLQPPNPLQRIAWINVESRLYRVAGTQTIFIVPAYNIHPNLEFSKELERKPLVQVLSRWPDRQQAQELMEARATIVELSQKIKDLEMGKGS</sequence>
<proteinExistence type="predicted"/>
<feature type="compositionally biased region" description="Low complexity" evidence="1">
    <location>
        <begin position="95"/>
        <end position="104"/>
    </location>
</feature>
<feature type="compositionally biased region" description="Basic residues" evidence="1">
    <location>
        <begin position="26"/>
        <end position="35"/>
    </location>
</feature>
<accession>A0A9P8HZG8</accession>
<keyword evidence="3" id="KW-1185">Reference proteome</keyword>
<dbReference type="PANTHER" id="PTHR40020">
    <property type="entry name" value="CYTOCHROME C OXIDASE ASSEMBLY FACTOR 2"/>
    <property type="match status" value="1"/>
</dbReference>
<dbReference type="GO" id="GO:0005759">
    <property type="term" value="C:mitochondrial matrix"/>
    <property type="evidence" value="ECO:0007669"/>
    <property type="project" value="TreeGrafter"/>
</dbReference>
<dbReference type="EMBL" id="JAGHQL010000285">
    <property type="protein sequence ID" value="KAH0534040.1"/>
    <property type="molecule type" value="Genomic_DNA"/>
</dbReference>
<dbReference type="GO" id="GO:0033617">
    <property type="term" value="P:mitochondrial respiratory chain complex IV assembly"/>
    <property type="evidence" value="ECO:0007669"/>
    <property type="project" value="TreeGrafter"/>
</dbReference>
<dbReference type="Proteomes" id="UP000698800">
    <property type="component" value="Unassembled WGS sequence"/>
</dbReference>
<dbReference type="PANTHER" id="PTHR40020:SF1">
    <property type="entry name" value="CYTOCHROME C OXIDASE ASSEMBLY FACTOR 2"/>
    <property type="match status" value="1"/>
</dbReference>
<gene>
    <name evidence="2" type="ORF">FGG08_007356</name>
</gene>
<feature type="region of interest" description="Disordered" evidence="1">
    <location>
        <begin position="1"/>
        <end position="109"/>
    </location>
</feature>
<evidence type="ECO:0000256" key="1">
    <source>
        <dbReference type="SAM" id="MobiDB-lite"/>
    </source>
</evidence>